<dbReference type="OrthoDB" id="676979at2759"/>
<dbReference type="Pfam" id="PF13855">
    <property type="entry name" value="LRR_8"/>
    <property type="match status" value="1"/>
</dbReference>
<sequence length="209" mass="23514">MFVGLHNLEYLYLEYNLIKEIAPGTFNPLPNLKLLSMNNNLLSSLPAQIFRNVPLTKLNLRKNLLMHLPVSNVLDQLDSLEQIYLEDNPWDCTCDLLSLKQWVEKIKKDTVVGSILCHTPKKAAQTELRTLHYEVLCPGLGTYNPDPSGEESSTASLGPEDGKGFPDTVPLSVLILCLLMFVLMVVFCSAGLVVFVVHRRRRHAKKKTV</sequence>
<dbReference type="AlphaFoldDB" id="Q4RYL3"/>
<dbReference type="PANTHER" id="PTHR45773:SF1">
    <property type="entry name" value="SLIT AND NTRK-LIKE PROTEIN 6"/>
    <property type="match status" value="1"/>
</dbReference>
<dbReference type="SUPFAM" id="SSF52058">
    <property type="entry name" value="L domain-like"/>
    <property type="match status" value="1"/>
</dbReference>
<reference evidence="11" key="2">
    <citation type="submission" date="2004-02" db="EMBL/GenBank/DDBJ databases">
        <authorList>
            <consortium name="Genoscope"/>
            <consortium name="Whitehead Institute Centre for Genome Research"/>
        </authorList>
    </citation>
    <scope>NUCLEOTIDE SEQUENCE</scope>
</reference>
<dbReference type="InterPro" id="IPR000483">
    <property type="entry name" value="Cys-rich_flank_reg_C"/>
</dbReference>
<evidence type="ECO:0000256" key="6">
    <source>
        <dbReference type="ARBA" id="ARBA00022737"/>
    </source>
</evidence>
<dbReference type="GO" id="GO:0051965">
    <property type="term" value="P:positive regulation of synapse assembly"/>
    <property type="evidence" value="ECO:0007669"/>
    <property type="project" value="TreeGrafter"/>
</dbReference>
<evidence type="ECO:0000256" key="1">
    <source>
        <dbReference type="ARBA" id="ARBA00004479"/>
    </source>
</evidence>
<evidence type="ECO:0000259" key="10">
    <source>
        <dbReference type="SMART" id="SM00082"/>
    </source>
</evidence>
<feature type="non-terminal residue" evidence="11">
    <location>
        <position position="209"/>
    </location>
</feature>
<feature type="transmembrane region" description="Helical" evidence="9">
    <location>
        <begin position="173"/>
        <end position="197"/>
    </location>
</feature>
<protein>
    <submittedName>
        <fullName evidence="11">(spotted green pufferfish) hypothetical protein</fullName>
    </submittedName>
</protein>
<accession>Q4RYL3</accession>
<keyword evidence="7 9" id="KW-1133">Transmembrane helix</keyword>
<comment type="caution">
    <text evidence="11">The sequence shown here is derived from an EMBL/GenBank/DDBJ whole genome shotgun (WGS) entry which is preliminary data.</text>
</comment>
<dbReference type="InterPro" id="IPR032675">
    <property type="entry name" value="LRR_dom_sf"/>
</dbReference>
<feature type="domain" description="LRRCT" evidence="10">
    <location>
        <begin position="88"/>
        <end position="138"/>
    </location>
</feature>
<dbReference type="PANTHER" id="PTHR45773">
    <property type="entry name" value="SLIT AND NTRK-LIKE PROTEIN 4-RELATED"/>
    <property type="match status" value="1"/>
</dbReference>
<evidence type="ECO:0000256" key="9">
    <source>
        <dbReference type="SAM" id="Phobius"/>
    </source>
</evidence>
<evidence type="ECO:0000256" key="7">
    <source>
        <dbReference type="ARBA" id="ARBA00022989"/>
    </source>
</evidence>
<dbReference type="SMART" id="SM00082">
    <property type="entry name" value="LRRCT"/>
    <property type="match status" value="1"/>
</dbReference>
<evidence type="ECO:0000313" key="11">
    <source>
        <dbReference type="EMBL" id="CAG06519.1"/>
    </source>
</evidence>
<dbReference type="SMART" id="SM00369">
    <property type="entry name" value="LRR_TYP"/>
    <property type="match status" value="2"/>
</dbReference>
<evidence type="ECO:0000256" key="3">
    <source>
        <dbReference type="ARBA" id="ARBA00022614"/>
    </source>
</evidence>
<dbReference type="InterPro" id="IPR003591">
    <property type="entry name" value="Leu-rich_rpt_typical-subtyp"/>
</dbReference>
<comment type="subcellular location">
    <subcellularLocation>
        <location evidence="1">Membrane</location>
        <topology evidence="1">Single-pass type I membrane protein</topology>
    </subcellularLocation>
</comment>
<dbReference type="GO" id="GO:0007409">
    <property type="term" value="P:axonogenesis"/>
    <property type="evidence" value="ECO:0007669"/>
    <property type="project" value="TreeGrafter"/>
</dbReference>
<evidence type="ECO:0000256" key="5">
    <source>
        <dbReference type="ARBA" id="ARBA00022729"/>
    </source>
</evidence>
<evidence type="ECO:0000256" key="4">
    <source>
        <dbReference type="ARBA" id="ARBA00022692"/>
    </source>
</evidence>
<dbReference type="EMBL" id="CAAE01014975">
    <property type="protein sequence ID" value="CAG06519.1"/>
    <property type="molecule type" value="Genomic_DNA"/>
</dbReference>
<comment type="similarity">
    <text evidence="2">Belongs to the SLITRK family.</text>
</comment>
<name>Q4RYL3_TETNG</name>
<gene>
    <name evidence="11" type="ORF">GSTENG00026898001</name>
</gene>
<evidence type="ECO:0000256" key="8">
    <source>
        <dbReference type="ARBA" id="ARBA00023136"/>
    </source>
</evidence>
<keyword evidence="8 9" id="KW-0472">Membrane</keyword>
<dbReference type="Gene3D" id="3.80.10.10">
    <property type="entry name" value="Ribonuclease Inhibitor"/>
    <property type="match status" value="1"/>
</dbReference>
<evidence type="ECO:0000256" key="2">
    <source>
        <dbReference type="ARBA" id="ARBA00010439"/>
    </source>
</evidence>
<keyword evidence="6" id="KW-0677">Repeat</keyword>
<proteinExistence type="inferred from homology"/>
<keyword evidence="5" id="KW-0732">Signal</keyword>
<keyword evidence="4 9" id="KW-0812">Transmembrane</keyword>
<organism evidence="11">
    <name type="scientific">Tetraodon nigroviridis</name>
    <name type="common">Spotted green pufferfish</name>
    <name type="synonym">Chelonodon nigroviridis</name>
    <dbReference type="NCBI Taxonomy" id="99883"/>
    <lineage>
        <taxon>Eukaryota</taxon>
        <taxon>Metazoa</taxon>
        <taxon>Chordata</taxon>
        <taxon>Craniata</taxon>
        <taxon>Vertebrata</taxon>
        <taxon>Euteleostomi</taxon>
        <taxon>Actinopterygii</taxon>
        <taxon>Neopterygii</taxon>
        <taxon>Teleostei</taxon>
        <taxon>Neoteleostei</taxon>
        <taxon>Acanthomorphata</taxon>
        <taxon>Eupercaria</taxon>
        <taxon>Tetraodontiformes</taxon>
        <taxon>Tetradontoidea</taxon>
        <taxon>Tetraodontidae</taxon>
        <taxon>Tetraodon</taxon>
    </lineage>
</organism>
<dbReference type="PROSITE" id="PS51450">
    <property type="entry name" value="LRR"/>
    <property type="match status" value="1"/>
</dbReference>
<dbReference type="KEGG" id="tng:GSTEN00026898G001"/>
<dbReference type="GO" id="GO:0016020">
    <property type="term" value="C:membrane"/>
    <property type="evidence" value="ECO:0007669"/>
    <property type="project" value="UniProtKB-SubCell"/>
</dbReference>
<reference evidence="11" key="1">
    <citation type="journal article" date="2004" name="Nature">
        <title>Genome duplication in the teleost fish Tetraodon nigroviridis reveals the early vertebrate proto-karyotype.</title>
        <authorList>
            <person name="Jaillon O."/>
            <person name="Aury J.-M."/>
            <person name="Brunet F."/>
            <person name="Petit J.-L."/>
            <person name="Stange-Thomann N."/>
            <person name="Mauceli E."/>
            <person name="Bouneau L."/>
            <person name="Fischer C."/>
            <person name="Ozouf-Costaz C."/>
            <person name="Bernot A."/>
            <person name="Nicaud S."/>
            <person name="Jaffe D."/>
            <person name="Fisher S."/>
            <person name="Lutfalla G."/>
            <person name="Dossat C."/>
            <person name="Segurens B."/>
            <person name="Dasilva C."/>
            <person name="Salanoubat M."/>
            <person name="Levy M."/>
            <person name="Boudet N."/>
            <person name="Castellano S."/>
            <person name="Anthouard V."/>
            <person name="Jubin C."/>
            <person name="Castelli V."/>
            <person name="Katinka M."/>
            <person name="Vacherie B."/>
            <person name="Biemont C."/>
            <person name="Skalli Z."/>
            <person name="Cattolico L."/>
            <person name="Poulain J."/>
            <person name="De Berardinis V."/>
            <person name="Cruaud C."/>
            <person name="Duprat S."/>
            <person name="Brottier P."/>
            <person name="Coutanceau J.-P."/>
            <person name="Gouzy J."/>
            <person name="Parra G."/>
            <person name="Lardier G."/>
            <person name="Chapple C."/>
            <person name="McKernan K.J."/>
            <person name="McEwan P."/>
            <person name="Bosak S."/>
            <person name="Kellis M."/>
            <person name="Volff J.-N."/>
            <person name="Guigo R."/>
            <person name="Zody M.C."/>
            <person name="Mesirov J."/>
            <person name="Lindblad-Toh K."/>
            <person name="Birren B."/>
            <person name="Nusbaum C."/>
            <person name="Kahn D."/>
            <person name="Robinson-Rechavi M."/>
            <person name="Laudet V."/>
            <person name="Schachter V."/>
            <person name="Quetier F."/>
            <person name="Saurin W."/>
            <person name="Scarpelli C."/>
            <person name="Wincker P."/>
            <person name="Lander E.S."/>
            <person name="Weissenbach J."/>
            <person name="Roest Crollius H."/>
        </authorList>
    </citation>
    <scope>NUCLEOTIDE SEQUENCE [LARGE SCALE GENOMIC DNA]</scope>
</reference>
<dbReference type="InterPro" id="IPR001611">
    <property type="entry name" value="Leu-rich_rpt"/>
</dbReference>
<keyword evidence="3" id="KW-0433">Leucine-rich repeat</keyword>